<organism evidence="1">
    <name type="scientific">Siphoviridae sp. ctcC24</name>
    <dbReference type="NCBI Taxonomy" id="2825570"/>
    <lineage>
        <taxon>Viruses</taxon>
        <taxon>Duplodnaviria</taxon>
        <taxon>Heunggongvirae</taxon>
        <taxon>Uroviricota</taxon>
        <taxon>Caudoviricetes</taxon>
    </lineage>
</organism>
<proteinExistence type="predicted"/>
<protein>
    <submittedName>
        <fullName evidence="1">Uncharacterized protein</fullName>
    </submittedName>
</protein>
<evidence type="ECO:0000313" key="1">
    <source>
        <dbReference type="EMBL" id="DAE12865.1"/>
    </source>
</evidence>
<name>A0A8S5Q1Z9_9CAUD</name>
<reference evidence="1" key="1">
    <citation type="journal article" date="2021" name="Proc. Natl. Acad. Sci. U.S.A.">
        <title>A Catalog of Tens of Thousands of Viruses from Human Metagenomes Reveals Hidden Associations with Chronic Diseases.</title>
        <authorList>
            <person name="Tisza M.J."/>
            <person name="Buck C.B."/>
        </authorList>
    </citation>
    <scope>NUCLEOTIDE SEQUENCE</scope>
    <source>
        <strain evidence="1">Ctcc24</strain>
    </source>
</reference>
<accession>A0A8S5Q1Z9</accession>
<sequence length="46" mass="5052">MMTDNINPTPNPTLVFEAIAQILGNRYGYDVKLVSIEEAPEQEAAS</sequence>
<dbReference type="EMBL" id="BK015559">
    <property type="protein sequence ID" value="DAE12865.1"/>
    <property type="molecule type" value="Genomic_DNA"/>
</dbReference>